<evidence type="ECO:0000313" key="3">
    <source>
        <dbReference type="EMBL" id="VEH86237.1"/>
    </source>
</evidence>
<reference evidence="2 4" key="1">
    <citation type="submission" date="2015-11" db="EMBL/GenBank/DDBJ databases">
        <title>Identification of large and diverse effector repertoires of 38 Legionella species.</title>
        <authorList>
            <person name="Burstein D."/>
            <person name="Amaro F."/>
            <person name="Zusman T."/>
            <person name="Lifshitz Z."/>
            <person name="Cohen O."/>
            <person name="Gilbert J.A."/>
            <person name="Pupko T."/>
            <person name="Shuman H.A."/>
            <person name="Segal G."/>
        </authorList>
    </citation>
    <scope>NUCLEOTIDE SEQUENCE [LARGE SCALE GENOMIC DNA]</scope>
    <source>
        <strain evidence="2 4">1762-AUS-E</strain>
    </source>
</reference>
<keyword evidence="4" id="KW-1185">Reference proteome</keyword>
<gene>
    <name evidence="2" type="ORF">Lade_1133</name>
    <name evidence="3" type="ORF">NCTC12735_01885</name>
</gene>
<organism evidence="2 4">
    <name type="scientific">Legionella adelaidensis</name>
    <dbReference type="NCBI Taxonomy" id="45056"/>
    <lineage>
        <taxon>Bacteria</taxon>
        <taxon>Pseudomonadati</taxon>
        <taxon>Pseudomonadota</taxon>
        <taxon>Gammaproteobacteria</taxon>
        <taxon>Legionellales</taxon>
        <taxon>Legionellaceae</taxon>
        <taxon>Legionella</taxon>
    </lineage>
</organism>
<name>A0A0W0R625_9GAMM</name>
<dbReference type="RefSeq" id="WP_058462145.1">
    <property type="nucleotide sequence ID" value="NZ_CAAAHS010000002.1"/>
</dbReference>
<keyword evidence="3" id="KW-0614">Plasmid</keyword>
<dbReference type="Gene3D" id="3.20.20.370">
    <property type="entry name" value="Glycoside hydrolase/deacetylase"/>
    <property type="match status" value="1"/>
</dbReference>
<dbReference type="PATRIC" id="fig|45056.6.peg.1171"/>
<evidence type="ECO:0000259" key="1">
    <source>
        <dbReference type="PROSITE" id="PS51677"/>
    </source>
</evidence>
<protein>
    <submittedName>
        <fullName evidence="2">Polysaccharide deacetylase</fullName>
    </submittedName>
</protein>
<accession>A0A0W0R625</accession>
<dbReference type="Proteomes" id="UP000054859">
    <property type="component" value="Unassembled WGS sequence"/>
</dbReference>
<dbReference type="KEGG" id="ladl:NCTC12735_01885"/>
<dbReference type="PANTHER" id="PTHR43123">
    <property type="entry name" value="POLYSACCHARIDE DEACETYLASE-RELATED"/>
    <property type="match status" value="1"/>
</dbReference>
<evidence type="ECO:0000313" key="4">
    <source>
        <dbReference type="Proteomes" id="UP000054859"/>
    </source>
</evidence>
<sequence>MRDMQGYGKNPPTFAWPQKAKLAINFVINYEEGAELSPVNGDRFAETYGGEFPLSPRPEGMRNLSMESLFEYGSRVGIWRLLEIFDKNNVPLTFFVVGHALTLNPALTTYLTNSTHEVAGHGWRWLDYHSLSAEEENNHINQCLTTLQKLTTKTISGWYTGRRSIHTLDLLKKYPQLIYHSDSYADDLPYYTNQQLVLPYTLDCNDFRYTTSPGFSHGDAFYQHLKNTFDFLYQEKKPAMMTIGLHPRISGHPGRAYAILKFVGYLQNYHDVWIARRIDIANFWLKNYPA</sequence>
<dbReference type="AlphaFoldDB" id="A0A0W0R625"/>
<dbReference type="STRING" id="45056.Lade_1133"/>
<dbReference type="InterPro" id="IPR011330">
    <property type="entry name" value="Glyco_hydro/deAcase_b/a-brl"/>
</dbReference>
<dbReference type="InterPro" id="IPR002509">
    <property type="entry name" value="NODB_dom"/>
</dbReference>
<evidence type="ECO:0000313" key="5">
    <source>
        <dbReference type="Proteomes" id="UP000281170"/>
    </source>
</evidence>
<dbReference type="GO" id="GO:0005975">
    <property type="term" value="P:carbohydrate metabolic process"/>
    <property type="evidence" value="ECO:0007669"/>
    <property type="project" value="InterPro"/>
</dbReference>
<dbReference type="Pfam" id="PF01522">
    <property type="entry name" value="Polysacc_deac_1"/>
    <property type="match status" value="1"/>
</dbReference>
<dbReference type="EMBL" id="LR134437">
    <property type="protein sequence ID" value="VEH86237.1"/>
    <property type="molecule type" value="Genomic_DNA"/>
</dbReference>
<dbReference type="PROSITE" id="PS51677">
    <property type="entry name" value="NODB"/>
    <property type="match status" value="1"/>
</dbReference>
<evidence type="ECO:0000313" key="2">
    <source>
        <dbReference type="EMBL" id="KTC66475.1"/>
    </source>
</evidence>
<dbReference type="EMBL" id="LNKA01000001">
    <property type="protein sequence ID" value="KTC66475.1"/>
    <property type="molecule type" value="Genomic_DNA"/>
</dbReference>
<dbReference type="SUPFAM" id="SSF88713">
    <property type="entry name" value="Glycoside hydrolase/deacetylase"/>
    <property type="match status" value="1"/>
</dbReference>
<geneLocation type="plasmid" evidence="3 5">
    <name>28</name>
</geneLocation>
<dbReference type="OrthoDB" id="9787041at2"/>
<dbReference type="Proteomes" id="UP000281170">
    <property type="component" value="Plasmid 28"/>
</dbReference>
<reference evidence="3 5" key="2">
    <citation type="submission" date="2018-12" db="EMBL/GenBank/DDBJ databases">
        <authorList>
            <consortium name="Pathogen Informatics"/>
        </authorList>
    </citation>
    <scope>NUCLEOTIDE SEQUENCE [LARGE SCALE GENOMIC DNA]</scope>
    <source>
        <strain evidence="3 5">NCTC12735</strain>
        <plasmid evidence="5">28</plasmid>
    </source>
</reference>
<proteinExistence type="predicted"/>
<dbReference type="GO" id="GO:0016810">
    <property type="term" value="F:hydrolase activity, acting on carbon-nitrogen (but not peptide) bonds"/>
    <property type="evidence" value="ECO:0007669"/>
    <property type="project" value="InterPro"/>
</dbReference>
<dbReference type="PANTHER" id="PTHR43123:SF4">
    <property type="entry name" value="POLYSACCHARIDE DEACETYLASE"/>
    <property type="match status" value="1"/>
</dbReference>
<feature type="domain" description="NodB homology" evidence="1">
    <location>
        <begin position="64"/>
        <end position="275"/>
    </location>
</feature>